<feature type="compositionally biased region" description="Polar residues" evidence="1">
    <location>
        <begin position="1"/>
        <end position="14"/>
    </location>
</feature>
<feature type="region of interest" description="Disordered" evidence="1">
    <location>
        <begin position="1"/>
        <end position="20"/>
    </location>
</feature>
<comment type="caution">
    <text evidence="2">The sequence shown here is derived from an EMBL/GenBank/DDBJ whole genome shotgun (WGS) entry which is preliminary data.</text>
</comment>
<protein>
    <recommendedName>
        <fullName evidence="4">CopG family transcriptional regulator</fullName>
    </recommendedName>
</protein>
<evidence type="ECO:0000313" key="2">
    <source>
        <dbReference type="EMBL" id="NDJ19747.1"/>
    </source>
</evidence>
<dbReference type="EMBL" id="WVIE01000039">
    <property type="protein sequence ID" value="NDJ19747.1"/>
    <property type="molecule type" value="Genomic_DNA"/>
</dbReference>
<accession>A0A8J7Z4C1</accession>
<sequence>MSNASSSKTSQTNWERIDAMKDEEIDLSDIPEVTAAQMERAVLRVGGKPVERGKQRVNMFLDSFVVEYFKAKAGDRGYQTLINEALGEYIRNHDLKEELRQIVREELERSQHRLS</sequence>
<proteinExistence type="predicted"/>
<dbReference type="RefSeq" id="WP_162425268.1">
    <property type="nucleotide sequence ID" value="NZ_WVIE01000039.1"/>
</dbReference>
<reference evidence="2" key="1">
    <citation type="submission" date="2019-12" db="EMBL/GenBank/DDBJ databases">
        <title>High-Quality draft genome sequences of three cyanobacteria isolated from the limestone walls of the Old Cathedral of Coimbra.</title>
        <authorList>
            <person name="Tiago I."/>
            <person name="Soares F."/>
            <person name="Portugal A."/>
        </authorList>
    </citation>
    <scope>NUCLEOTIDE SEQUENCE</scope>
    <source>
        <strain evidence="2">A</strain>
    </source>
</reference>
<keyword evidence="3" id="KW-1185">Reference proteome</keyword>
<organism evidence="2 3">
    <name type="scientific">Myxacorys almedinensis A</name>
    <dbReference type="NCBI Taxonomy" id="2690445"/>
    <lineage>
        <taxon>Bacteria</taxon>
        <taxon>Bacillati</taxon>
        <taxon>Cyanobacteriota</taxon>
        <taxon>Cyanophyceae</taxon>
        <taxon>Leptolyngbyales</taxon>
        <taxon>Leptolyngbyaceae</taxon>
        <taxon>Myxacorys</taxon>
        <taxon>Myxacorys almedinensis</taxon>
    </lineage>
</organism>
<dbReference type="Proteomes" id="UP000646053">
    <property type="component" value="Unassembled WGS sequence"/>
</dbReference>
<evidence type="ECO:0000256" key="1">
    <source>
        <dbReference type="SAM" id="MobiDB-lite"/>
    </source>
</evidence>
<evidence type="ECO:0008006" key="4">
    <source>
        <dbReference type="Google" id="ProtNLM"/>
    </source>
</evidence>
<gene>
    <name evidence="2" type="ORF">GS601_21065</name>
</gene>
<dbReference type="InterPro" id="IPR025528">
    <property type="entry name" value="BrnA_antitoxin"/>
</dbReference>
<dbReference type="Pfam" id="PF14384">
    <property type="entry name" value="BrnA_antitoxin"/>
    <property type="match status" value="1"/>
</dbReference>
<evidence type="ECO:0000313" key="3">
    <source>
        <dbReference type="Proteomes" id="UP000646053"/>
    </source>
</evidence>
<name>A0A8J7Z4C1_9CYAN</name>
<dbReference type="AlphaFoldDB" id="A0A8J7Z4C1"/>